<dbReference type="RefSeq" id="WP_048505921.1">
    <property type="nucleotide sequence ID" value="NZ_LFND01000002.1"/>
</dbReference>
<dbReference type="EMBL" id="LFND01000002">
    <property type="protein sequence ID" value="KMQ65620.1"/>
    <property type="molecule type" value="Genomic_DNA"/>
</dbReference>
<accession>A0A0J7L9D2</accession>
<proteinExistence type="predicted"/>
<evidence type="ECO:0000313" key="2">
    <source>
        <dbReference type="EMBL" id="KMQ65620.1"/>
    </source>
</evidence>
<feature type="signal peptide" evidence="1">
    <location>
        <begin position="1"/>
        <end position="18"/>
    </location>
</feature>
<evidence type="ECO:0000256" key="1">
    <source>
        <dbReference type="SAM" id="SignalP"/>
    </source>
</evidence>
<keyword evidence="1" id="KW-0732">Signal</keyword>
<dbReference type="AlphaFoldDB" id="A0A0J7L9D2"/>
<dbReference type="STRING" id="558151.ACM46_07005"/>
<feature type="chain" id="PRO_5005290592" evidence="1">
    <location>
        <begin position="19"/>
        <end position="183"/>
    </location>
</feature>
<name>A0A0J7L9D2_9FLAO</name>
<dbReference type="Proteomes" id="UP000036261">
    <property type="component" value="Unassembled WGS sequence"/>
</dbReference>
<organism evidence="2 3">
    <name type="scientific">Chryseobacterium angstadtii</name>
    <dbReference type="NCBI Taxonomy" id="558151"/>
    <lineage>
        <taxon>Bacteria</taxon>
        <taxon>Pseudomonadati</taxon>
        <taxon>Bacteroidota</taxon>
        <taxon>Flavobacteriia</taxon>
        <taxon>Flavobacteriales</taxon>
        <taxon>Weeksellaceae</taxon>
        <taxon>Chryseobacterium group</taxon>
        <taxon>Chryseobacterium</taxon>
    </lineage>
</organism>
<dbReference type="PATRIC" id="fig|558151.6.peg.1467"/>
<reference evidence="2 3" key="1">
    <citation type="journal article" date="2013" name="Int. J. Syst. Evol. Microbiol.">
        <title>Chryseobacterium angstadtii sp. nov., isolated from a newt tank.</title>
        <authorList>
            <person name="Kirk K.E."/>
            <person name="Hoffman J.A."/>
            <person name="Smith K.A."/>
            <person name="Strahan B.L."/>
            <person name="Failor K.C."/>
            <person name="Krebs J.E."/>
            <person name="Gale A.N."/>
            <person name="Do T.D."/>
            <person name="Sontag T.C."/>
            <person name="Batties A.M."/>
            <person name="Mistiszyn K."/>
            <person name="Newman J.D."/>
        </authorList>
    </citation>
    <scope>NUCLEOTIDE SEQUENCE [LARGE SCALE GENOMIC DNA]</scope>
    <source>
        <strain evidence="2 3">KM</strain>
    </source>
</reference>
<dbReference type="OrthoDB" id="1251584at2"/>
<sequence length="183" mass="19642">MKKILTILSFAAAITTYAQGRLIINNYTPYDFQGHVIAHGTTSPCYPRVVNNTIITVPADANTGNGNHLQYDNYRDQFGSSLYPMADWNVSTSPNNNSVVPWNDLGMIPGGTLSNTTKWGVAKFGMVYAGTNNNVVGFSANLALAGNACYASPDNFTTSNGLNSGEIFVITSGGTVTTYLQMY</sequence>
<keyword evidence="3" id="KW-1185">Reference proteome</keyword>
<gene>
    <name evidence="2" type="ORF">ACM46_07005</name>
</gene>
<evidence type="ECO:0000313" key="3">
    <source>
        <dbReference type="Proteomes" id="UP000036261"/>
    </source>
</evidence>
<comment type="caution">
    <text evidence="2">The sequence shown here is derived from an EMBL/GenBank/DDBJ whole genome shotgun (WGS) entry which is preliminary data.</text>
</comment>
<protein>
    <submittedName>
        <fullName evidence="2">Uncharacterized protein</fullName>
    </submittedName>
</protein>